<proteinExistence type="predicted"/>
<gene>
    <name evidence="1" type="ORF">WMSIL1_LOCUS13937</name>
</gene>
<protein>
    <submittedName>
        <fullName evidence="1">Uncharacterized protein</fullName>
    </submittedName>
</protein>
<keyword evidence="2" id="KW-1185">Reference proteome</keyword>
<dbReference type="EMBL" id="CABIJS010000701">
    <property type="protein sequence ID" value="VUZ56254.1"/>
    <property type="molecule type" value="Genomic_DNA"/>
</dbReference>
<organism evidence="1 2">
    <name type="scientific">Hymenolepis diminuta</name>
    <name type="common">Rat tapeworm</name>
    <dbReference type="NCBI Taxonomy" id="6216"/>
    <lineage>
        <taxon>Eukaryota</taxon>
        <taxon>Metazoa</taxon>
        <taxon>Spiralia</taxon>
        <taxon>Lophotrochozoa</taxon>
        <taxon>Platyhelminthes</taxon>
        <taxon>Cestoda</taxon>
        <taxon>Eucestoda</taxon>
        <taxon>Cyclophyllidea</taxon>
        <taxon>Hymenolepididae</taxon>
        <taxon>Hymenolepis</taxon>
    </lineage>
</organism>
<accession>A0A564ZBS7</accession>
<dbReference type="Proteomes" id="UP000321570">
    <property type="component" value="Unassembled WGS sequence"/>
</dbReference>
<evidence type="ECO:0000313" key="1">
    <source>
        <dbReference type="EMBL" id="VUZ56254.1"/>
    </source>
</evidence>
<dbReference type="AlphaFoldDB" id="A0A564ZBS7"/>
<name>A0A564ZBS7_HYMDI</name>
<evidence type="ECO:0000313" key="2">
    <source>
        <dbReference type="Proteomes" id="UP000321570"/>
    </source>
</evidence>
<reference evidence="1 2" key="1">
    <citation type="submission" date="2019-07" db="EMBL/GenBank/DDBJ databases">
        <authorList>
            <person name="Jastrzebski P J."/>
            <person name="Paukszto L."/>
            <person name="Jastrzebski P J."/>
        </authorList>
    </citation>
    <scope>NUCLEOTIDE SEQUENCE [LARGE SCALE GENOMIC DNA]</scope>
    <source>
        <strain evidence="1 2">WMS-il1</strain>
    </source>
</reference>
<sequence length="85" mass="9353">MSDMRQSVCLDKGAHEGIIICVLQFDGTVVGKGRDSVDRTDPETSPSQLCLSNYHSRYAYLAFPIDEDGPLEDTRCLPVESMGSQ</sequence>